<dbReference type="PANTHER" id="PTHR13366">
    <property type="entry name" value="MALARIA ANTIGEN-RELATED"/>
    <property type="match status" value="1"/>
</dbReference>
<dbReference type="InterPro" id="IPR052107">
    <property type="entry name" value="HEAT6"/>
</dbReference>
<dbReference type="InterPro" id="IPR025283">
    <property type="entry name" value="DUF4042"/>
</dbReference>
<reference evidence="2" key="1">
    <citation type="submission" date="2020-06" db="EMBL/GenBank/DDBJ databases">
        <authorList>
            <person name="Li T."/>
            <person name="Hu X."/>
            <person name="Zhang T."/>
            <person name="Song X."/>
            <person name="Zhang H."/>
            <person name="Dai N."/>
            <person name="Sheng W."/>
            <person name="Hou X."/>
            <person name="Wei L."/>
        </authorList>
    </citation>
    <scope>NUCLEOTIDE SEQUENCE</scope>
    <source>
        <strain evidence="2">KEN1</strain>
        <tissue evidence="2">Leaf</tissue>
    </source>
</reference>
<name>A0AAW2VSV2_9LAMI</name>
<dbReference type="InterPro" id="IPR011989">
    <property type="entry name" value="ARM-like"/>
</dbReference>
<reference evidence="2" key="2">
    <citation type="journal article" date="2024" name="Plant">
        <title>Genomic evolution and insights into agronomic trait innovations of Sesamum species.</title>
        <authorList>
            <person name="Miao H."/>
            <person name="Wang L."/>
            <person name="Qu L."/>
            <person name="Liu H."/>
            <person name="Sun Y."/>
            <person name="Le M."/>
            <person name="Wang Q."/>
            <person name="Wei S."/>
            <person name="Zheng Y."/>
            <person name="Lin W."/>
            <person name="Duan Y."/>
            <person name="Cao H."/>
            <person name="Xiong S."/>
            <person name="Wang X."/>
            <person name="Wei L."/>
            <person name="Li C."/>
            <person name="Ma Q."/>
            <person name="Ju M."/>
            <person name="Zhao R."/>
            <person name="Li G."/>
            <person name="Mu C."/>
            <person name="Tian Q."/>
            <person name="Mei H."/>
            <person name="Zhang T."/>
            <person name="Gao T."/>
            <person name="Zhang H."/>
        </authorList>
    </citation>
    <scope>NUCLEOTIDE SEQUENCE</scope>
    <source>
        <strain evidence="2">KEN1</strain>
    </source>
</reference>
<dbReference type="Gene3D" id="1.25.10.10">
    <property type="entry name" value="Leucine-rich Repeat Variant"/>
    <property type="match status" value="1"/>
</dbReference>
<dbReference type="EMBL" id="JACGWN010000009">
    <property type="protein sequence ID" value="KAL0432104.1"/>
    <property type="molecule type" value="Genomic_DNA"/>
</dbReference>
<accession>A0AAW2VSV2</accession>
<dbReference type="AlphaFoldDB" id="A0AAW2VSV2"/>
<comment type="caution">
    <text evidence="2">The sequence shown here is derived from an EMBL/GenBank/DDBJ whole genome shotgun (WGS) entry which is preliminary data.</text>
</comment>
<evidence type="ECO:0000259" key="1">
    <source>
        <dbReference type="Pfam" id="PF13251"/>
    </source>
</evidence>
<evidence type="ECO:0000313" key="2">
    <source>
        <dbReference type="EMBL" id="KAL0432104.1"/>
    </source>
</evidence>
<protein>
    <submittedName>
        <fullName evidence="2">HEAT repeat-containing protein 6</fullName>
    </submittedName>
</protein>
<proteinExistence type="predicted"/>
<dbReference type="Pfam" id="PF13251">
    <property type="entry name" value="DUF4042"/>
    <property type="match status" value="1"/>
</dbReference>
<feature type="domain" description="DUF4042" evidence="1">
    <location>
        <begin position="377"/>
        <end position="560"/>
    </location>
</feature>
<sequence>MSSVVRPWRTAFLTLRDETLASPSGPNILHLLNQLIFCQSDSLIAAARDLPPHEVASDLILLIELARNVSQSEGIQDVNQSFTRLAHLIHGISHCSSLEMNSTSWALMLESFGRIVQNFLGKAKAEGVLVGNVAVIKATKQCLESLRCLFGLHQAAASLSENEQLLNFILQVVGCLQGESIYSYYLSDKQTLFEGLWEVLIVAFGMIGEVYSRVGSCLPFAIWQSTIEVLRKVMDIWASRSLLEENIISRFYIELLHCLHLVLAEPRGYLEDHVAGFVAALRNFFRYGLVNKCHVVSQATNHNKEVGQTSQKTCFEASNRPQSGPYRPPHLRKKVVGNEQHKDECPMSPKQEFISSDSECSDNDGSVKDSCSHQFAKARLAAILCIQDLCRADPKLFTAQWTMVLPSSDVLQHRKYETTLMSCLLFDPHLKVRIAAGSTIMAMLDGPASISLQIAEFKGHTRCGSFTPLSSSLGHILMQLHSGTLYLIKHETNSRLLALSFKILMLLISSTPYSRMSTELLSVVISSVQSTVDEGFPFQSDRNSLLAAAINCLTAALSVSPSSASVKNMLLGEISTGSLEGRQRSGVLYTLIRYSEQLSSPSISLEAFQALKALAHNYPKVIALCWEQISSIVYGILSSFSDVPPRLWRGNVEHTFPPIKERIITSAIKVLDECLRAISGFKGTEDLSNDKYLDSPFTSDYVKTKAISSAPLNGLESPASTEYESKAYLLGSERWTEATDKHLPITIKHSSAMVRAASVTCFAGMTSSVFFSLPKDKQEFIICSSIDAALNDEVPSVRSAACRAVGVIACFPQIYHSPEVLEKFIRAAEHNALDSLVSVRITASWALANICDALGHYIDALHAGRDSRISSEVISLLVDSSLRLARDNDKVKANAVRALGNLSRFIKFTSQPLVHGDPMDGMYYNGAEGSNHYMKERSDSFPSASLGRFDWLEQMVQTFLSCVTTGNVKSSIKVVIGKGSGRSRFSGNKHGSNSSSSLVHQIRFGTRLLLFFSILLLLLRDSSNFKIRIQAAAALAVPETIRDYGKSYFDVVKSVEHVVENFKSDQISDPSNFKYWIALEKQLTSTMLHLLGLAARCDHRAIRDLLIKKASFLELWIKDLCSSLGNTSNSHDEVKHLVSVDQKKDVIFRTIQSLIEVYECASDHVLAQRFDRLANNVR</sequence>
<dbReference type="PANTHER" id="PTHR13366:SF0">
    <property type="entry name" value="HEAT REPEAT-CONTAINING PROTEIN 6"/>
    <property type="match status" value="1"/>
</dbReference>
<gene>
    <name evidence="2" type="ORF">Slati_2544700</name>
</gene>
<dbReference type="InterPro" id="IPR016024">
    <property type="entry name" value="ARM-type_fold"/>
</dbReference>
<organism evidence="2">
    <name type="scientific">Sesamum latifolium</name>
    <dbReference type="NCBI Taxonomy" id="2727402"/>
    <lineage>
        <taxon>Eukaryota</taxon>
        <taxon>Viridiplantae</taxon>
        <taxon>Streptophyta</taxon>
        <taxon>Embryophyta</taxon>
        <taxon>Tracheophyta</taxon>
        <taxon>Spermatophyta</taxon>
        <taxon>Magnoliopsida</taxon>
        <taxon>eudicotyledons</taxon>
        <taxon>Gunneridae</taxon>
        <taxon>Pentapetalae</taxon>
        <taxon>asterids</taxon>
        <taxon>lamiids</taxon>
        <taxon>Lamiales</taxon>
        <taxon>Pedaliaceae</taxon>
        <taxon>Sesamum</taxon>
    </lineage>
</organism>
<dbReference type="SUPFAM" id="SSF48371">
    <property type="entry name" value="ARM repeat"/>
    <property type="match status" value="1"/>
</dbReference>